<organism evidence="1 2">
    <name type="scientific">Pseudocercospora musae</name>
    <dbReference type="NCBI Taxonomy" id="113226"/>
    <lineage>
        <taxon>Eukaryota</taxon>
        <taxon>Fungi</taxon>
        <taxon>Dikarya</taxon>
        <taxon>Ascomycota</taxon>
        <taxon>Pezizomycotina</taxon>
        <taxon>Dothideomycetes</taxon>
        <taxon>Dothideomycetidae</taxon>
        <taxon>Mycosphaerellales</taxon>
        <taxon>Mycosphaerellaceae</taxon>
        <taxon>Pseudocercospora</taxon>
    </lineage>
</organism>
<protein>
    <submittedName>
        <fullName evidence="1">Uncharacterized protein</fullName>
    </submittedName>
</protein>
<evidence type="ECO:0000313" key="1">
    <source>
        <dbReference type="EMBL" id="KXT09786.1"/>
    </source>
</evidence>
<sequence>MSSYRRRLPASMAILELDIEDYGYATVTAIISEPSEDTYRCLVSFGTPYTNWRGYINVPKDKLPPAVRKQWAELQEDDTDEDPKLLSFQSPRLRGSASFGDRILRETREECVVALTVKIEGEDCQGQVMVPKADGEWKEIVKEARSNLAPQCG</sequence>
<dbReference type="Proteomes" id="UP000073492">
    <property type="component" value="Unassembled WGS sequence"/>
</dbReference>
<reference evidence="1 2" key="1">
    <citation type="submission" date="2015-07" db="EMBL/GenBank/DDBJ databases">
        <title>Comparative genomics of the Sigatoka disease complex on banana suggests a link between parallel evolutionary changes in Pseudocercospora fijiensis and Pseudocercospora eumusae and increased virulence on the banana host.</title>
        <authorList>
            <person name="Chang T.-C."/>
            <person name="Salvucci A."/>
            <person name="Crous P.W."/>
            <person name="Stergiopoulos I."/>
        </authorList>
    </citation>
    <scope>NUCLEOTIDE SEQUENCE [LARGE SCALE GENOMIC DNA]</scope>
    <source>
        <strain evidence="1 2">CBS 116634</strain>
    </source>
</reference>
<comment type="caution">
    <text evidence="1">The sequence shown here is derived from an EMBL/GenBank/DDBJ whole genome shotgun (WGS) entry which is preliminary data.</text>
</comment>
<accession>A0A139I539</accession>
<proteinExistence type="predicted"/>
<gene>
    <name evidence="1" type="ORF">AC579_2121</name>
</gene>
<dbReference type="OrthoDB" id="10312226at2759"/>
<dbReference type="AlphaFoldDB" id="A0A139I539"/>
<name>A0A139I539_9PEZI</name>
<keyword evidence="2" id="KW-1185">Reference proteome</keyword>
<evidence type="ECO:0000313" key="2">
    <source>
        <dbReference type="Proteomes" id="UP000073492"/>
    </source>
</evidence>
<dbReference type="EMBL" id="LFZO01000307">
    <property type="protein sequence ID" value="KXT09786.1"/>
    <property type="molecule type" value="Genomic_DNA"/>
</dbReference>